<keyword evidence="7" id="KW-0804">Transcription</keyword>
<feature type="region of interest" description="Disordered" evidence="9">
    <location>
        <begin position="105"/>
        <end position="245"/>
    </location>
</feature>
<evidence type="ECO:0000256" key="5">
    <source>
        <dbReference type="ARBA" id="ARBA00022491"/>
    </source>
</evidence>
<keyword evidence="11" id="KW-1185">Reference proteome</keyword>
<keyword evidence="4" id="KW-0963">Cytoplasm</keyword>
<dbReference type="Pfam" id="PF08528">
    <property type="entry name" value="Whi5"/>
    <property type="match status" value="1"/>
</dbReference>
<dbReference type="PANTHER" id="PTHR40468">
    <property type="entry name" value="YALI0A15257P"/>
    <property type="match status" value="1"/>
</dbReference>
<feature type="compositionally biased region" description="Basic and acidic residues" evidence="9">
    <location>
        <begin position="160"/>
        <end position="174"/>
    </location>
</feature>
<keyword evidence="5" id="KW-0678">Repressor</keyword>
<evidence type="ECO:0000256" key="7">
    <source>
        <dbReference type="ARBA" id="ARBA00023163"/>
    </source>
</evidence>
<evidence type="ECO:0000313" key="10">
    <source>
        <dbReference type="EMBL" id="KAI1609608.1"/>
    </source>
</evidence>
<dbReference type="EMBL" id="MU404360">
    <property type="protein sequence ID" value="KAI1609608.1"/>
    <property type="molecule type" value="Genomic_DNA"/>
</dbReference>
<evidence type="ECO:0000313" key="11">
    <source>
        <dbReference type="Proteomes" id="UP001203852"/>
    </source>
</evidence>
<feature type="compositionally biased region" description="Polar residues" evidence="9">
    <location>
        <begin position="175"/>
        <end position="191"/>
    </location>
</feature>
<evidence type="ECO:0000256" key="8">
    <source>
        <dbReference type="ARBA" id="ARBA00023242"/>
    </source>
</evidence>
<evidence type="ECO:0000256" key="9">
    <source>
        <dbReference type="SAM" id="MobiDB-lite"/>
    </source>
</evidence>
<dbReference type="Proteomes" id="UP001203852">
    <property type="component" value="Unassembled WGS sequence"/>
</dbReference>
<evidence type="ECO:0000256" key="3">
    <source>
        <dbReference type="ARBA" id="ARBA00006922"/>
    </source>
</evidence>
<feature type="compositionally biased region" description="Polar residues" evidence="9">
    <location>
        <begin position="363"/>
        <end position="378"/>
    </location>
</feature>
<evidence type="ECO:0000256" key="4">
    <source>
        <dbReference type="ARBA" id="ARBA00022490"/>
    </source>
</evidence>
<name>A0AAN6I9W0_9EURO</name>
<keyword evidence="6" id="KW-0805">Transcription regulation</keyword>
<dbReference type="InterPro" id="IPR013734">
    <property type="entry name" value="TF_Nrm1/Whi5"/>
</dbReference>
<keyword evidence="8" id="KW-0539">Nucleus</keyword>
<protein>
    <submittedName>
        <fullName evidence="10">Uncharacterized protein</fullName>
    </submittedName>
</protein>
<comment type="similarity">
    <text evidence="3">Belongs to the WHI5/NRM1 family.</text>
</comment>
<accession>A0AAN6I9W0</accession>
<reference evidence="10" key="1">
    <citation type="journal article" date="2022" name="bioRxiv">
        <title>Deciphering the potential niche of two novel black yeast fungi from a biological soil crust based on their genomes, phenotypes, and melanin regulation.</title>
        <authorList>
            <consortium name="DOE Joint Genome Institute"/>
            <person name="Carr E.C."/>
            <person name="Barton Q."/>
            <person name="Grambo S."/>
            <person name="Sullivan M."/>
            <person name="Renfro C.M."/>
            <person name="Kuo A."/>
            <person name="Pangilinan J."/>
            <person name="Lipzen A."/>
            <person name="Keymanesh K."/>
            <person name="Savage E."/>
            <person name="Barry K."/>
            <person name="Grigoriev I.V."/>
            <person name="Riekhof W.R."/>
            <person name="Harris S.S."/>
        </authorList>
    </citation>
    <scope>NUCLEOTIDE SEQUENCE</scope>
    <source>
        <strain evidence="10">JF 03-4F</strain>
    </source>
</reference>
<dbReference type="PANTHER" id="PTHR40468:SF1">
    <property type="entry name" value="TOPOISOMERASE I DAMAGE AFFECTED PROTEIN 11"/>
    <property type="match status" value="1"/>
</dbReference>
<dbReference type="GO" id="GO:0005634">
    <property type="term" value="C:nucleus"/>
    <property type="evidence" value="ECO:0007669"/>
    <property type="project" value="UniProtKB-SubCell"/>
</dbReference>
<feature type="compositionally biased region" description="Polar residues" evidence="9">
    <location>
        <begin position="127"/>
        <end position="139"/>
    </location>
</feature>
<sequence>MLVTHGFCNDMASHHQQHHQHSFGAAEVAEKVMRRVEIAKVAHPPHTTFPAHQNTDKVFLNQVARNLQDCLAFASFKAQNGWQDRTLSTIEPEFTEKLKRKRPFLEDDIASDGSSGTDEDFAPMPSIANNRFSRPSNATFKVPQPPFGKRKRVRSSSNTRLDKESHDMTWKQDTRLAQSSPVLSRTQSFQENHLFHTDPINMPHSSNDDSPMFDIHSDDDDNDLPMPSFANEPSSSILSSSPPRTPPPMKRILNVNAKQSGADLLLYLANSPSRSPAINVGKEPPSTPPSQRSHLPSSVMTTPGTHLGLFNGALQTPGQNFNLADFCNVTPSPAQPQWGGRTPGIAKTPNRFARRGLDFDTLQPPSDSPTLQRKTPSSRGLALQLGDELIPRS</sequence>
<feature type="compositionally biased region" description="Polar residues" evidence="9">
    <location>
        <begin position="289"/>
        <end position="298"/>
    </location>
</feature>
<comment type="subcellular location">
    <subcellularLocation>
        <location evidence="2">Cytoplasm</location>
    </subcellularLocation>
    <subcellularLocation>
        <location evidence="1">Nucleus</location>
    </subcellularLocation>
</comment>
<evidence type="ECO:0000256" key="6">
    <source>
        <dbReference type="ARBA" id="ARBA00023015"/>
    </source>
</evidence>
<evidence type="ECO:0000256" key="1">
    <source>
        <dbReference type="ARBA" id="ARBA00004123"/>
    </source>
</evidence>
<dbReference type="AlphaFoldDB" id="A0AAN6I9W0"/>
<dbReference type="GO" id="GO:0005737">
    <property type="term" value="C:cytoplasm"/>
    <property type="evidence" value="ECO:0007669"/>
    <property type="project" value="UniProtKB-SubCell"/>
</dbReference>
<proteinExistence type="inferred from homology"/>
<feature type="region of interest" description="Disordered" evidence="9">
    <location>
        <begin position="275"/>
        <end position="298"/>
    </location>
</feature>
<organism evidence="10 11">
    <name type="scientific">Exophiala viscosa</name>
    <dbReference type="NCBI Taxonomy" id="2486360"/>
    <lineage>
        <taxon>Eukaryota</taxon>
        <taxon>Fungi</taxon>
        <taxon>Dikarya</taxon>
        <taxon>Ascomycota</taxon>
        <taxon>Pezizomycotina</taxon>
        <taxon>Eurotiomycetes</taxon>
        <taxon>Chaetothyriomycetidae</taxon>
        <taxon>Chaetothyriales</taxon>
        <taxon>Herpotrichiellaceae</taxon>
        <taxon>Exophiala</taxon>
    </lineage>
</organism>
<feature type="compositionally biased region" description="Low complexity" evidence="9">
    <location>
        <begin position="233"/>
        <end position="242"/>
    </location>
</feature>
<feature type="region of interest" description="Disordered" evidence="9">
    <location>
        <begin position="357"/>
        <end position="393"/>
    </location>
</feature>
<comment type="caution">
    <text evidence="10">The sequence shown here is derived from an EMBL/GenBank/DDBJ whole genome shotgun (WGS) entry which is preliminary data.</text>
</comment>
<gene>
    <name evidence="10" type="ORF">EDD36DRAFT_76599</name>
</gene>
<evidence type="ECO:0000256" key="2">
    <source>
        <dbReference type="ARBA" id="ARBA00004496"/>
    </source>
</evidence>